<dbReference type="InterPro" id="IPR036117">
    <property type="entry name" value="DhaL_dom_sf"/>
</dbReference>
<dbReference type="FunFam" id="1.25.40.340:FF:000002">
    <property type="entry name" value="Dihydroxyacetone kinase, L subunit"/>
    <property type="match status" value="1"/>
</dbReference>
<dbReference type="SMART" id="SM01120">
    <property type="entry name" value="Dak2"/>
    <property type="match status" value="1"/>
</dbReference>
<accession>A0A412TWM9</accession>
<feature type="domain" description="DhaL" evidence="3">
    <location>
        <begin position="6"/>
        <end position="205"/>
    </location>
</feature>
<dbReference type="GO" id="GO:0004371">
    <property type="term" value="F:glycerone kinase activity"/>
    <property type="evidence" value="ECO:0007669"/>
    <property type="project" value="InterPro"/>
</dbReference>
<dbReference type="AlphaFoldDB" id="A0A412TWM9"/>
<evidence type="ECO:0000256" key="2">
    <source>
        <dbReference type="ARBA" id="ARBA00022777"/>
    </source>
</evidence>
<dbReference type="InterPro" id="IPR050861">
    <property type="entry name" value="Dihydroxyacetone_Kinase"/>
</dbReference>
<dbReference type="SUPFAM" id="SSF101473">
    <property type="entry name" value="DhaL-like"/>
    <property type="match status" value="1"/>
</dbReference>
<dbReference type="Pfam" id="PF02734">
    <property type="entry name" value="Dak2"/>
    <property type="match status" value="1"/>
</dbReference>
<proteinExistence type="predicted"/>
<protein>
    <submittedName>
        <fullName evidence="4">DAK2 domain-containing protein</fullName>
    </submittedName>
</protein>
<dbReference type="EMBL" id="QRYC01000003">
    <property type="protein sequence ID" value="RGU58192.1"/>
    <property type="molecule type" value="Genomic_DNA"/>
</dbReference>
<dbReference type="Gene3D" id="1.25.40.340">
    <property type="match status" value="1"/>
</dbReference>
<dbReference type="PANTHER" id="PTHR28629">
    <property type="entry name" value="TRIOKINASE/FMN CYCLASE"/>
    <property type="match status" value="1"/>
</dbReference>
<comment type="caution">
    <text evidence="4">The sequence shown here is derived from an EMBL/GenBank/DDBJ whole genome shotgun (WGS) entry which is preliminary data.</text>
</comment>
<sequence>MKLTIDNFKSMMNLSLANVKAREEEFSKLDAIAGDGDHGTAIVTALTIIAGDAQQGTEFPAMLNDMGMGVMMKTSGSTSTLLGALFMGMGEALEPLGVTDELNAAQVKVMFRGGLTGVEEQTKAKPGDKTMMDALVPAVVAIESCDSEDVKELLKAGAEAALKGAEATVNMKANFGRARNLGERSVGFADAGATSWACLFESFYQGLE</sequence>
<dbReference type="Proteomes" id="UP000284243">
    <property type="component" value="Unassembled WGS sequence"/>
</dbReference>
<reference evidence="4 5" key="1">
    <citation type="submission" date="2018-08" db="EMBL/GenBank/DDBJ databases">
        <title>A genome reference for cultivated species of the human gut microbiota.</title>
        <authorList>
            <person name="Zou Y."/>
            <person name="Xue W."/>
            <person name="Luo G."/>
        </authorList>
    </citation>
    <scope>NUCLEOTIDE SEQUENCE [LARGE SCALE GENOMIC DNA]</scope>
    <source>
        <strain evidence="4 5">AF16-14</strain>
    </source>
</reference>
<evidence type="ECO:0000259" key="3">
    <source>
        <dbReference type="PROSITE" id="PS51480"/>
    </source>
</evidence>
<dbReference type="PANTHER" id="PTHR28629:SF4">
    <property type="entry name" value="TRIOKINASE_FMN CYCLASE"/>
    <property type="match status" value="1"/>
</dbReference>
<evidence type="ECO:0000313" key="4">
    <source>
        <dbReference type="EMBL" id="RGU58192.1"/>
    </source>
</evidence>
<evidence type="ECO:0000256" key="1">
    <source>
        <dbReference type="ARBA" id="ARBA00022679"/>
    </source>
</evidence>
<name>A0A412TWM9_9BACT</name>
<dbReference type="GO" id="GO:0019563">
    <property type="term" value="P:glycerol catabolic process"/>
    <property type="evidence" value="ECO:0007669"/>
    <property type="project" value="TreeGrafter"/>
</dbReference>
<dbReference type="PROSITE" id="PS51480">
    <property type="entry name" value="DHAL"/>
    <property type="match status" value="1"/>
</dbReference>
<keyword evidence="1" id="KW-0808">Transferase</keyword>
<organism evidence="4 5">
    <name type="scientific">Odoribacter splanchnicus</name>
    <dbReference type="NCBI Taxonomy" id="28118"/>
    <lineage>
        <taxon>Bacteria</taxon>
        <taxon>Pseudomonadati</taxon>
        <taxon>Bacteroidota</taxon>
        <taxon>Bacteroidia</taxon>
        <taxon>Bacteroidales</taxon>
        <taxon>Odoribacteraceae</taxon>
        <taxon>Odoribacter</taxon>
    </lineage>
</organism>
<evidence type="ECO:0000313" key="5">
    <source>
        <dbReference type="Proteomes" id="UP000284243"/>
    </source>
</evidence>
<dbReference type="RefSeq" id="WP_118160026.1">
    <property type="nucleotide sequence ID" value="NZ_QRYC01000003.1"/>
</dbReference>
<gene>
    <name evidence="4" type="ORF">DWW57_03830</name>
</gene>
<dbReference type="InterPro" id="IPR004007">
    <property type="entry name" value="DhaL_dom"/>
</dbReference>
<keyword evidence="2" id="KW-0418">Kinase</keyword>
<dbReference type="GO" id="GO:0005829">
    <property type="term" value="C:cytosol"/>
    <property type="evidence" value="ECO:0007669"/>
    <property type="project" value="TreeGrafter"/>
</dbReference>